<dbReference type="InterPro" id="IPR018060">
    <property type="entry name" value="HTH_AraC"/>
</dbReference>
<proteinExistence type="predicted"/>
<dbReference type="CDD" id="cd03137">
    <property type="entry name" value="GATase1_AraC_1"/>
    <property type="match status" value="1"/>
</dbReference>
<dbReference type="RefSeq" id="WP_078788763.1">
    <property type="nucleotide sequence ID" value="NZ_FUWR01000001.1"/>
</dbReference>
<dbReference type="OrthoDB" id="9798003at2"/>
<dbReference type="Pfam" id="PF12833">
    <property type="entry name" value="HTH_18"/>
    <property type="match status" value="1"/>
</dbReference>
<dbReference type="PANTHER" id="PTHR43130">
    <property type="entry name" value="ARAC-FAMILY TRANSCRIPTIONAL REGULATOR"/>
    <property type="match status" value="1"/>
</dbReference>
<protein>
    <submittedName>
        <fullName evidence="4">Transcriptional regulator, AraC family with amidase-like domain</fullName>
    </submittedName>
</protein>
<accession>A0A1T4KCC1</accession>
<dbReference type="AlphaFoldDB" id="A0A1T4KCC1"/>
<dbReference type="PANTHER" id="PTHR43130:SF3">
    <property type="entry name" value="HTH-TYPE TRANSCRIPTIONAL REGULATOR RV1931C"/>
    <property type="match status" value="1"/>
</dbReference>
<dbReference type="Proteomes" id="UP000190102">
    <property type="component" value="Unassembled WGS sequence"/>
</dbReference>
<dbReference type="SMART" id="SM00342">
    <property type="entry name" value="HTH_ARAC"/>
    <property type="match status" value="1"/>
</dbReference>
<dbReference type="PROSITE" id="PS01124">
    <property type="entry name" value="HTH_ARAC_FAMILY_2"/>
    <property type="match status" value="1"/>
</dbReference>
<dbReference type="GO" id="GO:0003700">
    <property type="term" value="F:DNA-binding transcription factor activity"/>
    <property type="evidence" value="ECO:0007669"/>
    <property type="project" value="InterPro"/>
</dbReference>
<dbReference type="SUPFAM" id="SSF52317">
    <property type="entry name" value="Class I glutamine amidotransferase-like"/>
    <property type="match status" value="1"/>
</dbReference>
<feature type="domain" description="HTH araC/xylS-type" evidence="3">
    <location>
        <begin position="216"/>
        <end position="314"/>
    </location>
</feature>
<evidence type="ECO:0000313" key="5">
    <source>
        <dbReference type="Proteomes" id="UP000190102"/>
    </source>
</evidence>
<gene>
    <name evidence="4" type="ORF">SAMN02745119_00477</name>
</gene>
<dbReference type="SUPFAM" id="SSF46689">
    <property type="entry name" value="Homeodomain-like"/>
    <property type="match status" value="2"/>
</dbReference>
<dbReference type="InterPro" id="IPR029062">
    <property type="entry name" value="Class_I_gatase-like"/>
</dbReference>
<evidence type="ECO:0000256" key="1">
    <source>
        <dbReference type="ARBA" id="ARBA00023015"/>
    </source>
</evidence>
<name>A0A1T4KCC1_9BACT</name>
<dbReference type="EMBL" id="FUWR01000001">
    <property type="protein sequence ID" value="SJZ40098.1"/>
    <property type="molecule type" value="Genomic_DNA"/>
</dbReference>
<dbReference type="Gene3D" id="1.10.10.60">
    <property type="entry name" value="Homeodomain-like"/>
    <property type="match status" value="1"/>
</dbReference>
<keyword evidence="5" id="KW-1185">Reference proteome</keyword>
<dbReference type="GO" id="GO:0043565">
    <property type="term" value="F:sequence-specific DNA binding"/>
    <property type="evidence" value="ECO:0007669"/>
    <property type="project" value="InterPro"/>
</dbReference>
<dbReference type="STRING" id="115783.SAMN02745119_00477"/>
<evidence type="ECO:0000256" key="2">
    <source>
        <dbReference type="ARBA" id="ARBA00023163"/>
    </source>
</evidence>
<dbReference type="Pfam" id="PF01965">
    <property type="entry name" value="DJ-1_PfpI"/>
    <property type="match status" value="1"/>
</dbReference>
<dbReference type="Gene3D" id="3.40.50.880">
    <property type="match status" value="1"/>
</dbReference>
<keyword evidence="1" id="KW-0805">Transcription regulation</keyword>
<organism evidence="4 5">
    <name type="scientific">Trichlorobacter thiogenes</name>
    <dbReference type="NCBI Taxonomy" id="115783"/>
    <lineage>
        <taxon>Bacteria</taxon>
        <taxon>Pseudomonadati</taxon>
        <taxon>Thermodesulfobacteriota</taxon>
        <taxon>Desulfuromonadia</taxon>
        <taxon>Geobacterales</taxon>
        <taxon>Geobacteraceae</taxon>
        <taxon>Trichlorobacter</taxon>
    </lineage>
</organism>
<reference evidence="5" key="1">
    <citation type="submission" date="2017-02" db="EMBL/GenBank/DDBJ databases">
        <authorList>
            <person name="Varghese N."/>
            <person name="Submissions S."/>
        </authorList>
    </citation>
    <scope>NUCLEOTIDE SEQUENCE [LARGE SCALE GENOMIC DNA]</scope>
    <source>
        <strain evidence="5">ATCC BAA-34</strain>
    </source>
</reference>
<sequence length="322" mass="35951">MQAETIAVIAFDQISPFLLAMPCTVFRDDPTRPDGPRFKLLVCSAEKRTMQSSAGFAIQTRHTLKDAEQADIVIVPSWRDPQELPPQRLLDCLQAAHKRGALVVGLCLGTYVLAAAGLLNGRPATTHWGWTEDLRQRYPQITLKPDVLYVDDGDIVTSAGVAAGIDCCLHLLRRLHGAETAAHVARRMVVPPHRQGGQAQFIELPVTRSAAEDRFGQNLEWLQLNLDQSHSLDSLAERFMMSRRTFTRRFRQVASCTVGAWLLNQRLALAQRLLETTAKPIDLIAQEAGFGSEAALRQQFSKVLKTSPARYRREFRGSRTTQ</sequence>
<dbReference type="InterPro" id="IPR002818">
    <property type="entry name" value="DJ-1/PfpI"/>
</dbReference>
<dbReference type="InterPro" id="IPR009057">
    <property type="entry name" value="Homeodomain-like_sf"/>
</dbReference>
<evidence type="ECO:0000313" key="4">
    <source>
        <dbReference type="EMBL" id="SJZ40098.1"/>
    </source>
</evidence>
<evidence type="ECO:0000259" key="3">
    <source>
        <dbReference type="PROSITE" id="PS01124"/>
    </source>
</evidence>
<keyword evidence="2" id="KW-0804">Transcription</keyword>
<dbReference type="InterPro" id="IPR052158">
    <property type="entry name" value="INH-QAR"/>
</dbReference>